<protein>
    <recommendedName>
        <fullName evidence="3">Ankyrin</fullName>
    </recommendedName>
</protein>
<dbReference type="EMBL" id="MCFH01000044">
    <property type="protein sequence ID" value="ORX44720.1"/>
    <property type="molecule type" value="Genomic_DNA"/>
</dbReference>
<dbReference type="InterPro" id="IPR036770">
    <property type="entry name" value="Ankyrin_rpt-contain_sf"/>
</dbReference>
<feature type="non-terminal residue" evidence="1">
    <location>
        <position position="242"/>
    </location>
</feature>
<evidence type="ECO:0000313" key="1">
    <source>
        <dbReference type="EMBL" id="ORX44720.1"/>
    </source>
</evidence>
<name>A0A1Y1V1V2_9FUNG</name>
<evidence type="ECO:0008006" key="3">
    <source>
        <dbReference type="Google" id="ProtNLM"/>
    </source>
</evidence>
<dbReference type="Proteomes" id="UP000193719">
    <property type="component" value="Unassembled WGS sequence"/>
</dbReference>
<dbReference type="SUPFAM" id="SSF48403">
    <property type="entry name" value="Ankyrin repeat"/>
    <property type="match status" value="1"/>
</dbReference>
<reference evidence="1 2" key="2">
    <citation type="submission" date="2016-08" db="EMBL/GenBank/DDBJ databases">
        <title>Pervasive Adenine N6-methylation of Active Genes in Fungi.</title>
        <authorList>
            <consortium name="DOE Joint Genome Institute"/>
            <person name="Mondo S.J."/>
            <person name="Dannebaum R.O."/>
            <person name="Kuo R.C."/>
            <person name="Labutti K."/>
            <person name="Haridas S."/>
            <person name="Kuo A."/>
            <person name="Salamov A."/>
            <person name="Ahrendt S.R."/>
            <person name="Lipzen A."/>
            <person name="Sullivan W."/>
            <person name="Andreopoulos W.B."/>
            <person name="Clum A."/>
            <person name="Lindquist E."/>
            <person name="Daum C."/>
            <person name="Ramamoorthy G.K."/>
            <person name="Gryganskyi A."/>
            <person name="Culley D."/>
            <person name="Magnuson J.K."/>
            <person name="James T.Y."/>
            <person name="O'Malley M.A."/>
            <person name="Stajich J.E."/>
            <person name="Spatafora J.W."/>
            <person name="Visel A."/>
            <person name="Grigoriev I.V."/>
        </authorList>
    </citation>
    <scope>NUCLEOTIDE SEQUENCE [LARGE SCALE GENOMIC DNA]</scope>
    <source>
        <strain evidence="2">finn</strain>
    </source>
</reference>
<proteinExistence type="predicted"/>
<accession>A0A1Y1V1V2</accession>
<keyword evidence="2" id="KW-1185">Reference proteome</keyword>
<organism evidence="1 2">
    <name type="scientific">Piromyces finnis</name>
    <dbReference type="NCBI Taxonomy" id="1754191"/>
    <lineage>
        <taxon>Eukaryota</taxon>
        <taxon>Fungi</taxon>
        <taxon>Fungi incertae sedis</taxon>
        <taxon>Chytridiomycota</taxon>
        <taxon>Chytridiomycota incertae sedis</taxon>
        <taxon>Neocallimastigomycetes</taxon>
        <taxon>Neocallimastigales</taxon>
        <taxon>Neocallimastigaceae</taxon>
        <taxon>Piromyces</taxon>
    </lineage>
</organism>
<comment type="caution">
    <text evidence="1">The sequence shown here is derived from an EMBL/GenBank/DDBJ whole genome shotgun (WGS) entry which is preliminary data.</text>
</comment>
<gene>
    <name evidence="1" type="ORF">BCR36DRAFT_228163</name>
</gene>
<dbReference type="AlphaFoldDB" id="A0A1Y1V1V2"/>
<evidence type="ECO:0000313" key="2">
    <source>
        <dbReference type="Proteomes" id="UP000193719"/>
    </source>
</evidence>
<sequence>MEYIEELREDIIDLINKNDINNFEKYIKNNYITLKDLNDKSFDILIYSIENNASYEMIKFIIDQCQYETLNYFIVKDGIFKIPLFYAIIKNNFRVANLLLERKADINFTLNKTSIVYYLFKLNFLNKANLRYILNKGFNIKYITYNIIDEFIQTFQNEFLNIFSDHIYFSLVLNLLKVYKNKDPINDQQLKKLLINNKDKITVDECLYNNAININNYHAIKFLFCHDCSDQDIIFRRINKYE</sequence>
<dbReference type="Gene3D" id="1.25.40.20">
    <property type="entry name" value="Ankyrin repeat-containing domain"/>
    <property type="match status" value="1"/>
</dbReference>
<reference evidence="1 2" key="1">
    <citation type="submission" date="2016-08" db="EMBL/GenBank/DDBJ databases">
        <title>Genomes of anaerobic fungi encode conserved fungal cellulosomes for biomass hydrolysis.</title>
        <authorList>
            <consortium name="DOE Joint Genome Institute"/>
            <person name="Haitjema C.H."/>
            <person name="Gilmore S.P."/>
            <person name="Henske J.K."/>
            <person name="Solomon K.V."/>
            <person name="De Groot R."/>
            <person name="Kuo A."/>
            <person name="Mondo S.J."/>
            <person name="Salamov A.A."/>
            <person name="Labutti K."/>
            <person name="Zhao Z."/>
            <person name="Chiniquy J."/>
            <person name="Barry K."/>
            <person name="Brewer H.M."/>
            <person name="Purvine S.O."/>
            <person name="Wright A.T."/>
            <person name="Boxma B."/>
            <person name="Van Alen T."/>
            <person name="Hackstein J.H."/>
            <person name="Baker S.E."/>
            <person name="Grigoriev I.V."/>
            <person name="O'Malley M.A."/>
        </authorList>
    </citation>
    <scope>NUCLEOTIDE SEQUENCE [LARGE SCALE GENOMIC DNA]</scope>
    <source>
        <strain evidence="2">finn</strain>
    </source>
</reference>